<name>A0A649VSM4_9CAUD</name>
<evidence type="ECO:0000313" key="2">
    <source>
        <dbReference type="Proteomes" id="UP000423065"/>
    </source>
</evidence>
<proteinExistence type="predicted"/>
<evidence type="ECO:0000313" key="1">
    <source>
        <dbReference type="EMBL" id="QGJ95005.1"/>
    </source>
</evidence>
<dbReference type="Proteomes" id="UP000423065">
    <property type="component" value="Segment"/>
</dbReference>
<accession>A0A649VSM4</accession>
<dbReference type="GeneID" id="64766852"/>
<dbReference type="RefSeq" id="YP_010059620.1">
    <property type="nucleotide sequence ID" value="NC_054726.1"/>
</dbReference>
<sequence length="154" mass="17739">MEKMPDDRFVCVLSPDEPLERFDDEGKKVSVREYVVQRRDDGYEVILYQRYSANSSSSYTISKGMDRGIAMMLADELNKRESYDPQPSSSLGKVRFMLADLRKQVSREIDEHDRRLSTMNASREALEDLEDLLVRGEPLTAPDVVRRFNQAGVL</sequence>
<protein>
    <submittedName>
        <fullName evidence="1">Uncharacterized protein</fullName>
    </submittedName>
</protein>
<organism evidence="1 2">
    <name type="scientific">Gordonia phage Stormageddon</name>
    <dbReference type="NCBI Taxonomy" id="2656541"/>
    <lineage>
        <taxon>Viruses</taxon>
        <taxon>Duplodnaviria</taxon>
        <taxon>Heunggongvirae</taxon>
        <taxon>Uroviricota</taxon>
        <taxon>Caudoviricetes</taxon>
        <taxon>Stormageddonvirus</taxon>
        <taxon>Stormageddonvirus Stormageddon</taxon>
    </lineage>
</organism>
<dbReference type="KEGG" id="vg:64766852"/>
<reference evidence="1 2" key="1">
    <citation type="submission" date="2019-10" db="EMBL/GenBank/DDBJ databases">
        <authorList>
            <person name="Garlena R.A."/>
            <person name="Russell D.A."/>
            <person name="Pope W.H."/>
            <person name="Jacobs-Sera D."/>
            <person name="Hatfull G.F."/>
        </authorList>
    </citation>
    <scope>NUCLEOTIDE SEQUENCE [LARGE SCALE GENOMIC DNA]</scope>
</reference>
<gene>
    <name evidence="1" type="primary">145</name>
    <name evidence="1" type="ORF">SEA_STORMAGEDDON_145</name>
</gene>
<keyword evidence="2" id="KW-1185">Reference proteome</keyword>
<dbReference type="EMBL" id="MN586040">
    <property type="protein sequence ID" value="QGJ95005.1"/>
    <property type="molecule type" value="Genomic_DNA"/>
</dbReference>